<dbReference type="WBParaSite" id="ALUE_0001299601-mRNA-1">
    <property type="protein sequence ID" value="ALUE_0001299601-mRNA-1"/>
    <property type="gene ID" value="ALUE_0001299601"/>
</dbReference>
<dbReference type="InterPro" id="IPR038867">
    <property type="entry name" value="WAC"/>
</dbReference>
<dbReference type="GO" id="GO:0003682">
    <property type="term" value="F:chromatin binding"/>
    <property type="evidence" value="ECO:0007669"/>
    <property type="project" value="TreeGrafter"/>
</dbReference>
<organism evidence="6 7">
    <name type="scientific">Ascaris lumbricoides</name>
    <name type="common">Giant roundworm</name>
    <dbReference type="NCBI Taxonomy" id="6252"/>
    <lineage>
        <taxon>Eukaryota</taxon>
        <taxon>Metazoa</taxon>
        <taxon>Ecdysozoa</taxon>
        <taxon>Nematoda</taxon>
        <taxon>Chromadorea</taxon>
        <taxon>Rhabditida</taxon>
        <taxon>Spirurina</taxon>
        <taxon>Ascaridomorpha</taxon>
        <taxon>Ascaridoidea</taxon>
        <taxon>Ascarididae</taxon>
        <taxon>Ascaris</taxon>
    </lineage>
</organism>
<feature type="compositionally biased region" description="Polar residues" evidence="4">
    <location>
        <begin position="59"/>
        <end position="72"/>
    </location>
</feature>
<dbReference type="GO" id="GO:0005634">
    <property type="term" value="C:nucleus"/>
    <property type="evidence" value="ECO:0007669"/>
    <property type="project" value="UniProtKB-SubCell"/>
</dbReference>
<proteinExistence type="predicted"/>
<comment type="subcellular location">
    <subcellularLocation>
        <location evidence="1">Nucleus</location>
    </subcellularLocation>
</comment>
<feature type="region of interest" description="Disordered" evidence="4">
    <location>
        <begin position="128"/>
        <end position="160"/>
    </location>
</feature>
<dbReference type="PANTHER" id="PTHR15911">
    <property type="entry name" value="WW DOMAIN-CONTAINING ADAPTER PROTEIN WITH COILED-COIL"/>
    <property type="match status" value="1"/>
</dbReference>
<dbReference type="PROSITE" id="PS50020">
    <property type="entry name" value="WW_DOMAIN_2"/>
    <property type="match status" value="1"/>
</dbReference>
<dbReference type="CDD" id="cd00201">
    <property type="entry name" value="WW"/>
    <property type="match status" value="1"/>
</dbReference>
<dbReference type="GO" id="GO:0000993">
    <property type="term" value="F:RNA polymerase II complex binding"/>
    <property type="evidence" value="ECO:0007669"/>
    <property type="project" value="TreeGrafter"/>
</dbReference>
<evidence type="ECO:0000256" key="1">
    <source>
        <dbReference type="ARBA" id="ARBA00004123"/>
    </source>
</evidence>
<evidence type="ECO:0000256" key="3">
    <source>
        <dbReference type="ARBA" id="ARBA00023242"/>
    </source>
</evidence>
<feature type="region of interest" description="Disordered" evidence="4">
    <location>
        <begin position="1"/>
        <end position="23"/>
    </location>
</feature>
<keyword evidence="6" id="KW-1185">Reference proteome</keyword>
<dbReference type="GO" id="GO:1904263">
    <property type="term" value="P:positive regulation of TORC1 signaling"/>
    <property type="evidence" value="ECO:0007669"/>
    <property type="project" value="TreeGrafter"/>
</dbReference>
<dbReference type="AlphaFoldDB" id="A0A0M3I772"/>
<reference evidence="7" key="1">
    <citation type="submission" date="2017-02" db="UniProtKB">
        <authorList>
            <consortium name="WormBaseParasite"/>
        </authorList>
    </citation>
    <scope>IDENTIFICATION</scope>
</reference>
<dbReference type="InterPro" id="IPR001202">
    <property type="entry name" value="WW_dom"/>
</dbReference>
<feature type="domain" description="WW" evidence="5">
    <location>
        <begin position="22"/>
        <end position="50"/>
    </location>
</feature>
<protein>
    <submittedName>
        <fullName evidence="7">WW domain-containing protein</fullName>
    </submittedName>
</protein>
<dbReference type="GO" id="GO:0006325">
    <property type="term" value="P:chromatin organization"/>
    <property type="evidence" value="ECO:0007669"/>
    <property type="project" value="UniProtKB-KW"/>
</dbReference>
<name>A0A0M3I772_ASCLU</name>
<keyword evidence="3" id="KW-0539">Nucleus</keyword>
<dbReference type="PROSITE" id="PS01159">
    <property type="entry name" value="WW_DOMAIN_1"/>
    <property type="match status" value="1"/>
</dbReference>
<sequence length="267" mass="30215">MCSDQDRHSTTSSNPRLREFGPWTEQYSSTGKRYFYNRETEVSQWEKPPEWREYEKSLTENAPNHSPISSSCEDGRVISDGPGISDARYSSAVMLLLETGARGAAAAATYSYTQPYSNAATSTSNSFAYEEAKGNNRKQRTNRDMTQTQTPRAKRPKLETTEEDAIGPVVFNEEQHRRFFRPDLVSYIRRWPSEECEQSAWKADAAAHNLTLQISNVSCDVKCARALVKTAEMRSSLLAQKLLFLADHQRQLEASFTLPSLPSMSTF</sequence>
<dbReference type="Pfam" id="PF00397">
    <property type="entry name" value="WW"/>
    <property type="match status" value="1"/>
</dbReference>
<evidence type="ECO:0000259" key="5">
    <source>
        <dbReference type="PROSITE" id="PS50020"/>
    </source>
</evidence>
<dbReference type="InterPro" id="IPR036020">
    <property type="entry name" value="WW_dom_sf"/>
</dbReference>
<dbReference type="SMART" id="SM00456">
    <property type="entry name" value="WW"/>
    <property type="match status" value="1"/>
</dbReference>
<accession>A0A0M3I772</accession>
<evidence type="ECO:0000256" key="4">
    <source>
        <dbReference type="SAM" id="MobiDB-lite"/>
    </source>
</evidence>
<dbReference type="Proteomes" id="UP000036681">
    <property type="component" value="Unplaced"/>
</dbReference>
<dbReference type="PANTHER" id="PTHR15911:SF6">
    <property type="entry name" value="WW DOMAIN-CONTAINING ADAPTER PROTEIN WITH COILED-COIL"/>
    <property type="match status" value="1"/>
</dbReference>
<dbReference type="Gene3D" id="2.20.70.10">
    <property type="match status" value="1"/>
</dbReference>
<keyword evidence="2" id="KW-0156">Chromatin regulator</keyword>
<evidence type="ECO:0000313" key="7">
    <source>
        <dbReference type="WBParaSite" id="ALUE_0001299601-mRNA-1"/>
    </source>
</evidence>
<feature type="region of interest" description="Disordered" evidence="4">
    <location>
        <begin position="56"/>
        <end position="76"/>
    </location>
</feature>
<evidence type="ECO:0000313" key="6">
    <source>
        <dbReference type="Proteomes" id="UP000036681"/>
    </source>
</evidence>
<evidence type="ECO:0000256" key="2">
    <source>
        <dbReference type="ARBA" id="ARBA00022853"/>
    </source>
</evidence>
<dbReference type="SUPFAM" id="SSF51045">
    <property type="entry name" value="WW domain"/>
    <property type="match status" value="1"/>
</dbReference>
<dbReference type="GO" id="GO:0010506">
    <property type="term" value="P:regulation of autophagy"/>
    <property type="evidence" value="ECO:0007669"/>
    <property type="project" value="TreeGrafter"/>
</dbReference>